<feature type="domain" description="SKP1 component POZ" evidence="4">
    <location>
        <begin position="3"/>
        <end position="62"/>
    </location>
</feature>
<dbReference type="GO" id="GO:0003746">
    <property type="term" value="F:translation elongation factor activity"/>
    <property type="evidence" value="ECO:0007669"/>
    <property type="project" value="UniProtKB-KW"/>
</dbReference>
<accession>A0A3S3PII5</accession>
<gene>
    <name evidence="6" type="ORF">B4U79_16681</name>
    <name evidence="5" type="ORF">B4U79_16688</name>
    <name evidence="7" type="ORF">B4U79_17476</name>
</gene>
<keyword evidence="6" id="KW-0648">Protein biosynthesis</keyword>
<dbReference type="GO" id="GO:0016567">
    <property type="term" value="P:protein ubiquitination"/>
    <property type="evidence" value="ECO:0007669"/>
    <property type="project" value="UniProtKB-UniPathway"/>
</dbReference>
<evidence type="ECO:0000256" key="3">
    <source>
        <dbReference type="PIRNR" id="PIRNR028729"/>
    </source>
</evidence>
<dbReference type="Gene3D" id="3.30.710.10">
    <property type="entry name" value="Potassium Channel Kv1.1, Chain A"/>
    <property type="match status" value="1"/>
</dbReference>
<dbReference type="SUPFAM" id="SSF81382">
    <property type="entry name" value="Skp1 dimerisation domain-like"/>
    <property type="match status" value="1"/>
</dbReference>
<evidence type="ECO:0000313" key="8">
    <source>
        <dbReference type="Proteomes" id="UP000285301"/>
    </source>
</evidence>
<dbReference type="AlphaFoldDB" id="A0A3S3PII5"/>
<keyword evidence="2 3" id="KW-0833">Ubl conjugation pathway</keyword>
<dbReference type="InterPro" id="IPR001232">
    <property type="entry name" value="SKP1-like"/>
</dbReference>
<evidence type="ECO:0000256" key="1">
    <source>
        <dbReference type="ARBA" id="ARBA00009993"/>
    </source>
</evidence>
<dbReference type="PIRSF" id="PIRSF028729">
    <property type="entry name" value="E3_ubiquit_lig_SCF_Skp"/>
    <property type="match status" value="1"/>
</dbReference>
<reference evidence="6" key="2">
    <citation type="submission" date="2018-11" db="EMBL/GenBank/DDBJ databases">
        <title>Trombidioid mite genomics.</title>
        <authorList>
            <person name="Dong X."/>
        </authorList>
    </citation>
    <scope>NUCLEOTIDE SEQUENCE</scope>
    <source>
        <strain evidence="6">UoL-WK</strain>
    </source>
</reference>
<dbReference type="Pfam" id="PF03931">
    <property type="entry name" value="Skp1_POZ"/>
    <property type="match status" value="1"/>
</dbReference>
<sequence>MSTIKFETSDGHLFEIERETAFVSKFVKDLTKKRSKDNHIFLLKPLNSVIFEKVVEWMRNHQDNTQIEEESDGSEESDEEIGLSELDKYDEEFLDEDLSMLLNLLKAASFLRIKGLFNVCCMKIFTLSKGRSSEEICYVRNAVSMGFIYIKFLINTNG</sequence>
<dbReference type="InterPro" id="IPR016897">
    <property type="entry name" value="SKP1"/>
</dbReference>
<evidence type="ECO:0000313" key="5">
    <source>
        <dbReference type="EMBL" id="RWS01770.1"/>
    </source>
</evidence>
<protein>
    <submittedName>
        <fullName evidence="6">RNA polymerase II elongation factor-like protein</fullName>
    </submittedName>
</protein>
<reference evidence="6 8" key="1">
    <citation type="journal article" date="2018" name="Gigascience">
        <title>Genomes of trombidid mites reveal novel predicted allergens and laterally-transferred genes associated with secondary metabolism.</title>
        <authorList>
            <person name="Dong X."/>
            <person name="Chaisiri K."/>
            <person name="Xia D."/>
            <person name="Armstrong S.D."/>
            <person name="Fang Y."/>
            <person name="Donnelly M.J."/>
            <person name="Kadowaki T."/>
            <person name="McGarry J.W."/>
            <person name="Darby A.C."/>
            <person name="Makepeace B.L."/>
        </authorList>
    </citation>
    <scope>NUCLEOTIDE SEQUENCE [LARGE SCALE GENOMIC DNA]</scope>
    <source>
        <strain evidence="6">UoL-WK</strain>
    </source>
</reference>
<dbReference type="GO" id="GO:0006511">
    <property type="term" value="P:ubiquitin-dependent protein catabolic process"/>
    <property type="evidence" value="ECO:0007669"/>
    <property type="project" value="InterPro"/>
</dbReference>
<dbReference type="UniPathway" id="UPA00143"/>
<comment type="pathway">
    <text evidence="3">Protein modification; protein ubiquitination.</text>
</comment>
<evidence type="ECO:0000256" key="2">
    <source>
        <dbReference type="ARBA" id="ARBA00022786"/>
    </source>
</evidence>
<organism evidence="6 8">
    <name type="scientific">Dinothrombium tinctorium</name>
    <dbReference type="NCBI Taxonomy" id="1965070"/>
    <lineage>
        <taxon>Eukaryota</taxon>
        <taxon>Metazoa</taxon>
        <taxon>Ecdysozoa</taxon>
        <taxon>Arthropoda</taxon>
        <taxon>Chelicerata</taxon>
        <taxon>Arachnida</taxon>
        <taxon>Acari</taxon>
        <taxon>Acariformes</taxon>
        <taxon>Trombidiformes</taxon>
        <taxon>Prostigmata</taxon>
        <taxon>Anystina</taxon>
        <taxon>Parasitengona</taxon>
        <taxon>Trombidioidea</taxon>
        <taxon>Trombidiidae</taxon>
        <taxon>Dinothrombium</taxon>
    </lineage>
</organism>
<dbReference type="STRING" id="1965070.A0A3S3PII5"/>
<evidence type="ECO:0000259" key="4">
    <source>
        <dbReference type="Pfam" id="PF03931"/>
    </source>
</evidence>
<dbReference type="InterPro" id="IPR016073">
    <property type="entry name" value="Skp1_comp_POZ"/>
</dbReference>
<dbReference type="OrthoDB" id="2342932at2759"/>
<comment type="similarity">
    <text evidence="1 3">Belongs to the SKP1 family.</text>
</comment>
<keyword evidence="8" id="KW-1185">Reference proteome</keyword>
<comment type="caution">
    <text evidence="6">The sequence shown here is derived from an EMBL/GenBank/DDBJ whole genome shotgun (WGS) entry which is preliminary data.</text>
</comment>
<dbReference type="Proteomes" id="UP000285301">
    <property type="component" value="Unassembled WGS sequence"/>
</dbReference>
<dbReference type="EMBL" id="NCKU01008650">
    <property type="protein sequence ID" value="RWS01770.1"/>
    <property type="molecule type" value="Genomic_DNA"/>
</dbReference>
<dbReference type="InterPro" id="IPR011333">
    <property type="entry name" value="SKP1/BTB/POZ_sf"/>
</dbReference>
<proteinExistence type="inferred from homology"/>
<name>A0A3S3PII5_9ACAR</name>
<dbReference type="InterPro" id="IPR036296">
    <property type="entry name" value="SKP1-like_dim_sf"/>
</dbReference>
<dbReference type="EMBL" id="NCKU01001401">
    <property type="protein sequence ID" value="RWS12188.1"/>
    <property type="molecule type" value="Genomic_DNA"/>
</dbReference>
<keyword evidence="6" id="KW-0251">Elongation factor</keyword>
<evidence type="ECO:0000313" key="7">
    <source>
        <dbReference type="EMBL" id="RWS12188.1"/>
    </source>
</evidence>
<dbReference type="EMBL" id="NCKU01008609">
    <property type="protein sequence ID" value="RWS01799.1"/>
    <property type="molecule type" value="Genomic_DNA"/>
</dbReference>
<dbReference type="SUPFAM" id="SSF54695">
    <property type="entry name" value="POZ domain"/>
    <property type="match status" value="1"/>
</dbReference>
<evidence type="ECO:0000313" key="6">
    <source>
        <dbReference type="EMBL" id="RWS01799.1"/>
    </source>
</evidence>
<dbReference type="PANTHER" id="PTHR11165">
    <property type="entry name" value="SKP1"/>
    <property type="match status" value="1"/>
</dbReference>
<dbReference type="SMART" id="SM00512">
    <property type="entry name" value="Skp1"/>
    <property type="match status" value="1"/>
</dbReference>